<feature type="domain" description="HTH gntR-type" evidence="6">
    <location>
        <begin position="350"/>
        <end position="418"/>
    </location>
</feature>
<dbReference type="InterPro" id="IPR010998">
    <property type="entry name" value="Integrase_recombinase_N"/>
</dbReference>
<evidence type="ECO:0000256" key="2">
    <source>
        <dbReference type="ARBA" id="ARBA00023125"/>
    </source>
</evidence>
<evidence type="ECO:0000313" key="8">
    <source>
        <dbReference type="Proteomes" id="UP000321261"/>
    </source>
</evidence>
<dbReference type="InterPro" id="IPR050679">
    <property type="entry name" value="Bact_HTH_transcr_reg"/>
</dbReference>
<dbReference type="PANTHER" id="PTHR44846:SF17">
    <property type="entry name" value="GNTR-FAMILY TRANSCRIPTIONAL REGULATOR"/>
    <property type="match status" value="1"/>
</dbReference>
<dbReference type="Pfam" id="PF00392">
    <property type="entry name" value="GntR"/>
    <property type="match status" value="1"/>
</dbReference>
<evidence type="ECO:0000256" key="3">
    <source>
        <dbReference type="ARBA" id="ARBA00023163"/>
    </source>
</evidence>
<dbReference type="Proteomes" id="UP000321261">
    <property type="component" value="Unassembled WGS sequence"/>
</dbReference>
<keyword evidence="1" id="KW-0805">Transcription regulation</keyword>
<dbReference type="GO" id="GO:0015074">
    <property type="term" value="P:DNA integration"/>
    <property type="evidence" value="ECO:0007669"/>
    <property type="project" value="InterPro"/>
</dbReference>
<dbReference type="EMBL" id="VIWU01000001">
    <property type="protein sequence ID" value="TWF76643.1"/>
    <property type="molecule type" value="Genomic_DNA"/>
</dbReference>
<reference evidence="7 8" key="1">
    <citation type="submission" date="2019-06" db="EMBL/GenBank/DDBJ databases">
        <title>Sequencing the genomes of 1000 actinobacteria strains.</title>
        <authorList>
            <person name="Klenk H.-P."/>
        </authorList>
    </citation>
    <scope>NUCLEOTIDE SEQUENCE [LARGE SCALE GENOMIC DNA]</scope>
    <source>
        <strain evidence="7 8">DSM 45671</strain>
    </source>
</reference>
<dbReference type="GO" id="GO:0045892">
    <property type="term" value="P:negative regulation of DNA-templated transcription"/>
    <property type="evidence" value="ECO:0007669"/>
    <property type="project" value="TreeGrafter"/>
</dbReference>
<dbReference type="InterPro" id="IPR011010">
    <property type="entry name" value="DNA_brk_join_enz"/>
</dbReference>
<keyword evidence="8" id="KW-1185">Reference proteome</keyword>
<proteinExistence type="predicted"/>
<dbReference type="PROSITE" id="PS50949">
    <property type="entry name" value="HTH_GNTR"/>
    <property type="match status" value="1"/>
</dbReference>
<dbReference type="InterPro" id="IPR000524">
    <property type="entry name" value="Tscrpt_reg_HTH_GntR"/>
</dbReference>
<comment type="caution">
    <text evidence="7">The sequence shown here is derived from an EMBL/GenBank/DDBJ whole genome shotgun (WGS) entry which is preliminary data.</text>
</comment>
<keyword evidence="3" id="KW-0804">Transcription</keyword>
<dbReference type="GO" id="GO:0003700">
    <property type="term" value="F:DNA-binding transcription factor activity"/>
    <property type="evidence" value="ECO:0007669"/>
    <property type="project" value="InterPro"/>
</dbReference>
<dbReference type="InterPro" id="IPR036390">
    <property type="entry name" value="WH_DNA-bd_sf"/>
</dbReference>
<feature type="compositionally biased region" description="Basic residues" evidence="5">
    <location>
        <begin position="296"/>
        <end position="307"/>
    </location>
</feature>
<protein>
    <submittedName>
        <fullName evidence="7">Phage integrase family protein</fullName>
    </submittedName>
</protein>
<dbReference type="CDD" id="cd07377">
    <property type="entry name" value="WHTH_GntR"/>
    <property type="match status" value="1"/>
</dbReference>
<dbReference type="SUPFAM" id="SSF56349">
    <property type="entry name" value="DNA breaking-rejoining enzymes"/>
    <property type="match status" value="1"/>
</dbReference>
<dbReference type="InterPro" id="IPR036388">
    <property type="entry name" value="WH-like_DNA-bd_sf"/>
</dbReference>
<evidence type="ECO:0000313" key="7">
    <source>
        <dbReference type="EMBL" id="TWF76643.1"/>
    </source>
</evidence>
<dbReference type="RefSeq" id="WP_212612437.1">
    <property type="nucleotide sequence ID" value="NZ_VIWU01000001.1"/>
</dbReference>
<evidence type="ECO:0000259" key="6">
    <source>
        <dbReference type="PROSITE" id="PS50949"/>
    </source>
</evidence>
<gene>
    <name evidence="7" type="ORF">FHX44_112538</name>
</gene>
<dbReference type="SUPFAM" id="SSF46785">
    <property type="entry name" value="Winged helix' DNA-binding domain"/>
    <property type="match status" value="1"/>
</dbReference>
<dbReference type="InterPro" id="IPR013762">
    <property type="entry name" value="Integrase-like_cat_sf"/>
</dbReference>
<organism evidence="7 8">
    <name type="scientific">Pseudonocardia hierapolitana</name>
    <dbReference type="NCBI Taxonomy" id="1128676"/>
    <lineage>
        <taxon>Bacteria</taxon>
        <taxon>Bacillati</taxon>
        <taxon>Actinomycetota</taxon>
        <taxon>Actinomycetes</taxon>
        <taxon>Pseudonocardiales</taxon>
        <taxon>Pseudonocardiaceae</taxon>
        <taxon>Pseudonocardia</taxon>
    </lineage>
</organism>
<dbReference type="Gene3D" id="1.10.150.130">
    <property type="match status" value="1"/>
</dbReference>
<dbReference type="Gene3D" id="1.10.10.10">
    <property type="entry name" value="Winged helix-like DNA-binding domain superfamily/Winged helix DNA-binding domain"/>
    <property type="match status" value="1"/>
</dbReference>
<evidence type="ECO:0000256" key="4">
    <source>
        <dbReference type="ARBA" id="ARBA00023172"/>
    </source>
</evidence>
<name>A0A561SP80_9PSEU</name>
<feature type="region of interest" description="Disordered" evidence="5">
    <location>
        <begin position="276"/>
        <end position="346"/>
    </location>
</feature>
<sequence>MDRYLELLDVEETTLERYEQTIRIHIRPLLGHLPVAKLDGETLDAHQAILRRCRAHCDGRPHVGHAADGPHNCSPACRPHVCQPLATSTIRKVHFCLSGALARAVRWRWITVNPLDQAEPPRGPRSDPDSPTAEQATAILNAAFPEVMWGCLLWLAMTTGARRGELCAMRRDRLDLDRAVLTIRTSIAQKNTLTWEKDTKTHQQRRIALDDNTVSLFRAYRQQCEQDAAAVGITLAPDGRLFSPAVDHSTWLRPSSVSNRYARMCARFELAPAPPLFGDRADRGRRRRPDGCWPPRARRRRLNHASRIHGVGGGGRPTGDEGAGRPHAIPPISSDGGPGSTRRPELLARDSPSQRIAADLRAAIACGALTAGDPLPTIDTLRERYKVAAGTANRAVALLKAEGLVAASRGKRAVVAAPPQSAAF</sequence>
<dbReference type="Gene3D" id="1.10.443.10">
    <property type="entry name" value="Intergrase catalytic core"/>
    <property type="match status" value="1"/>
</dbReference>
<dbReference type="AlphaFoldDB" id="A0A561SP80"/>
<evidence type="ECO:0000256" key="5">
    <source>
        <dbReference type="SAM" id="MobiDB-lite"/>
    </source>
</evidence>
<dbReference type="GO" id="GO:0003677">
    <property type="term" value="F:DNA binding"/>
    <property type="evidence" value="ECO:0007669"/>
    <property type="project" value="UniProtKB-KW"/>
</dbReference>
<dbReference type="PANTHER" id="PTHR44846">
    <property type="entry name" value="MANNOSYL-D-GLYCERATE TRANSPORT/METABOLISM SYSTEM REPRESSOR MNGR-RELATED"/>
    <property type="match status" value="1"/>
</dbReference>
<accession>A0A561SP80</accession>
<keyword evidence="4" id="KW-0233">DNA recombination</keyword>
<dbReference type="GO" id="GO:0006310">
    <property type="term" value="P:DNA recombination"/>
    <property type="evidence" value="ECO:0007669"/>
    <property type="project" value="UniProtKB-KW"/>
</dbReference>
<dbReference type="SMART" id="SM00345">
    <property type="entry name" value="HTH_GNTR"/>
    <property type="match status" value="1"/>
</dbReference>
<keyword evidence="2" id="KW-0238">DNA-binding</keyword>
<evidence type="ECO:0000256" key="1">
    <source>
        <dbReference type="ARBA" id="ARBA00023015"/>
    </source>
</evidence>